<keyword evidence="1" id="KW-0812">Transmembrane</keyword>
<organism evidence="2">
    <name type="scientific">viral metagenome</name>
    <dbReference type="NCBI Taxonomy" id="1070528"/>
    <lineage>
        <taxon>unclassified sequences</taxon>
        <taxon>metagenomes</taxon>
        <taxon>organismal metagenomes</taxon>
    </lineage>
</organism>
<feature type="transmembrane region" description="Helical" evidence="1">
    <location>
        <begin position="170"/>
        <end position="188"/>
    </location>
</feature>
<dbReference type="EMBL" id="MN740346">
    <property type="protein sequence ID" value="QHU01623.1"/>
    <property type="molecule type" value="Genomic_DNA"/>
</dbReference>
<feature type="transmembrane region" description="Helical" evidence="1">
    <location>
        <begin position="194"/>
        <end position="223"/>
    </location>
</feature>
<protein>
    <submittedName>
        <fullName evidence="2">Uncharacterized protein</fullName>
    </submittedName>
</protein>
<sequence length="423" mass="47852">MSKNNSTRNWNKVKHNPLCTLECDNELTKGESLNTNSFSGNCRYICTRVPKLIYNLNKTNFNKQHWYSYLILIVSLIIIASGLILKFIGNFKNNTYLKNIPNFGMIPFGLLLLFSIYLYPLVDGSGTRNKSIIILTSIFITGIILFYLLNTLNKEQININIPWEIMIRSYKLQLALAIITLGGFWVFARNITIPALMIFIIVGLNILTLLTSGTTFITSIIDFIKKYKDLKINTDKIEDKTELILNIIMGVITFLIGIGLISYIWTNTDNTSSNILRTITLILLIGSYILSFIEPTNYESINKFIISIVAGNYVLESLINKSTPFLDNNIYKDFVDNLKKIVSGDTTPTTHSIEMTPMSQVGGGGFISEIYTVVKYTILSAFMNDATINTLSPIFTRTLFLVFTNGDEMYEIIKNIIEVILGK</sequence>
<accession>A0A6C0J8L8</accession>
<keyword evidence="1" id="KW-1133">Transmembrane helix</keyword>
<evidence type="ECO:0000256" key="1">
    <source>
        <dbReference type="SAM" id="Phobius"/>
    </source>
</evidence>
<name>A0A6C0J8L8_9ZZZZ</name>
<proteinExistence type="predicted"/>
<reference evidence="2" key="1">
    <citation type="journal article" date="2020" name="Nature">
        <title>Giant virus diversity and host interactions through global metagenomics.</title>
        <authorList>
            <person name="Schulz F."/>
            <person name="Roux S."/>
            <person name="Paez-Espino D."/>
            <person name="Jungbluth S."/>
            <person name="Walsh D.A."/>
            <person name="Denef V.J."/>
            <person name="McMahon K.D."/>
            <person name="Konstantinidis K.T."/>
            <person name="Eloe-Fadrosh E.A."/>
            <person name="Kyrpides N.C."/>
            <person name="Woyke T."/>
        </authorList>
    </citation>
    <scope>NUCLEOTIDE SEQUENCE</scope>
    <source>
        <strain evidence="2">GVMAG-M-3300025874-2</strain>
    </source>
</reference>
<dbReference type="AlphaFoldDB" id="A0A6C0J8L8"/>
<keyword evidence="1" id="KW-0472">Membrane</keyword>
<feature type="transmembrane region" description="Helical" evidence="1">
    <location>
        <begin position="131"/>
        <end position="149"/>
    </location>
</feature>
<feature type="transmembrane region" description="Helical" evidence="1">
    <location>
        <begin position="243"/>
        <end position="263"/>
    </location>
</feature>
<feature type="transmembrane region" description="Helical" evidence="1">
    <location>
        <begin position="66"/>
        <end position="88"/>
    </location>
</feature>
<feature type="transmembrane region" description="Helical" evidence="1">
    <location>
        <begin position="275"/>
        <end position="293"/>
    </location>
</feature>
<evidence type="ECO:0000313" key="2">
    <source>
        <dbReference type="EMBL" id="QHU01623.1"/>
    </source>
</evidence>
<feature type="transmembrane region" description="Helical" evidence="1">
    <location>
        <begin position="100"/>
        <end position="119"/>
    </location>
</feature>